<dbReference type="Pfam" id="PF13358">
    <property type="entry name" value="DDE_3"/>
    <property type="match status" value="1"/>
</dbReference>
<keyword evidence="3" id="KW-1185">Reference proteome</keyword>
<feature type="compositionally biased region" description="Low complexity" evidence="1">
    <location>
        <begin position="242"/>
        <end position="252"/>
    </location>
</feature>
<dbReference type="Proteomes" id="UP000092443">
    <property type="component" value="Unplaced"/>
</dbReference>
<accession>A0A9C5ZJF7</accession>
<feature type="domain" description="Tc1-like transposase DDE" evidence="2">
    <location>
        <begin position="377"/>
        <end position="528"/>
    </location>
</feature>
<sequence length="567" mass="62398">MKTLLLNSDDIQNFSKLIYDPKVTQLTTSAGNGDSITEDASFMALQYYLKHPGNYMNTPQTTTTTAAPAVASQVYVQRPLSSVNYAPNQINAAITTTSTIHNSSGGNNSSTQTSLPGTKGVVTSSGVSALSGLVLTNTHSNIVVTNNNQHAVPAQQHHQAHNNNQPPQHHHLLAQSQSQLKQLQLKQPTIHQHQAANYHHHPYYQHATSTHSTAVPAHHSHNTHHSHIGHHSHHSHSHSHSHSTTAATTHSHNYNVPVPGPVPVPVHALNQNSNFSAASSSTGGGTASSHAPTQQSNTTGSSLSPPGASASARTTPASSNSNTSSSSSSNSATGIRSSTGNATKKLKSEPILSQFHQTERLTFANAHINWNEDHWKRVVFQDERKFNLDGPDGFSYYFHDLRNYERSLSQRPRGNSVFIYIVISAGGAIYMDVSMAKFKTETCIETILRERGTIVNKLGGNTEYMLQDHNWTTNAMPSVQEWLNAEGVKLQKWPTIAHDLNIMEGVWGWLIREVFDGGRKFSRKDDLIFRIREAWSRLPLELISNLYTTLPERITQLYYTRGAYTNC</sequence>
<dbReference type="GO" id="GO:0003676">
    <property type="term" value="F:nucleic acid binding"/>
    <property type="evidence" value="ECO:0007669"/>
    <property type="project" value="InterPro"/>
</dbReference>
<evidence type="ECO:0000313" key="4">
    <source>
        <dbReference type="RefSeq" id="XP_037895617.1"/>
    </source>
</evidence>
<feature type="compositionally biased region" description="Polar residues" evidence="1">
    <location>
        <begin position="290"/>
        <end position="299"/>
    </location>
</feature>
<dbReference type="PANTHER" id="PTHR23022:SF135">
    <property type="entry name" value="SI:DKEY-77F5.3"/>
    <property type="match status" value="1"/>
</dbReference>
<reference evidence="4" key="1">
    <citation type="submission" date="2025-08" db="UniProtKB">
        <authorList>
            <consortium name="RefSeq"/>
        </authorList>
    </citation>
    <scope>IDENTIFICATION</scope>
    <source>
        <tissue evidence="4">Whole body pupa</tissue>
    </source>
</reference>
<dbReference type="RefSeq" id="XP_037895617.1">
    <property type="nucleotide sequence ID" value="XM_038039689.1"/>
</dbReference>
<dbReference type="InterPro" id="IPR038717">
    <property type="entry name" value="Tc1-like_DDE_dom"/>
</dbReference>
<feature type="region of interest" description="Disordered" evidence="1">
    <location>
        <begin position="207"/>
        <end position="350"/>
    </location>
</feature>
<dbReference type="AlphaFoldDB" id="A0A9C5ZJF7"/>
<dbReference type="InterPro" id="IPR052338">
    <property type="entry name" value="Transposase_5"/>
</dbReference>
<feature type="region of interest" description="Disordered" evidence="1">
    <location>
        <begin position="152"/>
        <end position="171"/>
    </location>
</feature>
<organism evidence="3 4">
    <name type="scientific">Glossina fuscipes</name>
    <dbReference type="NCBI Taxonomy" id="7396"/>
    <lineage>
        <taxon>Eukaryota</taxon>
        <taxon>Metazoa</taxon>
        <taxon>Ecdysozoa</taxon>
        <taxon>Arthropoda</taxon>
        <taxon>Hexapoda</taxon>
        <taxon>Insecta</taxon>
        <taxon>Pterygota</taxon>
        <taxon>Neoptera</taxon>
        <taxon>Endopterygota</taxon>
        <taxon>Diptera</taxon>
        <taxon>Brachycera</taxon>
        <taxon>Muscomorpha</taxon>
        <taxon>Hippoboscoidea</taxon>
        <taxon>Glossinidae</taxon>
        <taxon>Glossina</taxon>
    </lineage>
</organism>
<dbReference type="Gene3D" id="3.30.420.10">
    <property type="entry name" value="Ribonuclease H-like superfamily/Ribonuclease H"/>
    <property type="match status" value="1"/>
</dbReference>
<feature type="compositionally biased region" description="Basic residues" evidence="1">
    <location>
        <begin position="218"/>
        <end position="241"/>
    </location>
</feature>
<proteinExistence type="predicted"/>
<protein>
    <submittedName>
        <fullName evidence="4">Flocculation protein FLO11</fullName>
    </submittedName>
</protein>
<feature type="compositionally biased region" description="Low complexity" evidence="1">
    <location>
        <begin position="300"/>
        <end position="339"/>
    </location>
</feature>
<dbReference type="PANTHER" id="PTHR23022">
    <property type="entry name" value="TRANSPOSABLE ELEMENT-RELATED"/>
    <property type="match status" value="1"/>
</dbReference>
<evidence type="ECO:0000259" key="2">
    <source>
        <dbReference type="Pfam" id="PF13358"/>
    </source>
</evidence>
<name>A0A9C5ZJF7_9MUSC</name>
<dbReference type="GeneID" id="119641172"/>
<dbReference type="InterPro" id="IPR036397">
    <property type="entry name" value="RNaseH_sf"/>
</dbReference>
<dbReference type="KEGG" id="gfs:119641172"/>
<evidence type="ECO:0000256" key="1">
    <source>
        <dbReference type="SAM" id="MobiDB-lite"/>
    </source>
</evidence>
<feature type="region of interest" description="Disordered" evidence="1">
    <location>
        <begin position="100"/>
        <end position="122"/>
    </location>
</feature>
<gene>
    <name evidence="4" type="primary">LOC119641172</name>
</gene>
<evidence type="ECO:0000313" key="3">
    <source>
        <dbReference type="Proteomes" id="UP000092443"/>
    </source>
</evidence>